<dbReference type="OrthoDB" id="3264871at2759"/>
<evidence type="ECO:0000259" key="7">
    <source>
        <dbReference type="Pfam" id="PF03372"/>
    </source>
</evidence>
<feature type="domain" description="Endonuclease/exonuclease/phosphatase" evidence="7">
    <location>
        <begin position="88"/>
        <end position="270"/>
    </location>
</feature>
<dbReference type="HOGENOM" id="CLU_049840_0_0_1"/>
<dbReference type="AlphaFoldDB" id="A0A0C9VXY9"/>
<evidence type="ECO:0000256" key="4">
    <source>
        <dbReference type="ARBA" id="ARBA00022801"/>
    </source>
</evidence>
<dbReference type="GO" id="GO:0008081">
    <property type="term" value="F:phosphoric diester hydrolase activity"/>
    <property type="evidence" value="ECO:0007669"/>
    <property type="project" value="TreeGrafter"/>
</dbReference>
<name>A0A0C9VXY9_SPHS4</name>
<accession>A0A0C9VXY9</accession>
<dbReference type="InterPro" id="IPR005135">
    <property type="entry name" value="Endo/exonuclease/phosphatase"/>
</dbReference>
<evidence type="ECO:0000313" key="8">
    <source>
        <dbReference type="EMBL" id="KIJ43326.1"/>
    </source>
</evidence>
<proteinExistence type="inferred from homology"/>
<dbReference type="GO" id="GO:0008311">
    <property type="term" value="F:double-stranded DNA 3'-5' DNA exonuclease activity"/>
    <property type="evidence" value="ECO:0007669"/>
    <property type="project" value="TreeGrafter"/>
</dbReference>
<protein>
    <recommendedName>
        <fullName evidence="7">Endonuclease/exonuclease/phosphatase domain-containing protein</fullName>
    </recommendedName>
</protein>
<dbReference type="InterPro" id="IPR004808">
    <property type="entry name" value="AP_endonuc_1"/>
</dbReference>
<dbReference type="Proteomes" id="UP000054279">
    <property type="component" value="Unassembled WGS sequence"/>
</dbReference>
<evidence type="ECO:0000256" key="3">
    <source>
        <dbReference type="ARBA" id="ARBA00022723"/>
    </source>
</evidence>
<dbReference type="GO" id="GO:0046872">
    <property type="term" value="F:metal ion binding"/>
    <property type="evidence" value="ECO:0007669"/>
    <property type="project" value="UniProtKB-KW"/>
</dbReference>
<keyword evidence="5" id="KW-0460">Magnesium</keyword>
<comment type="similarity">
    <text evidence="2">Belongs to the DNA repair enzymes AP/ExoA family.</text>
</comment>
<evidence type="ECO:0000256" key="5">
    <source>
        <dbReference type="ARBA" id="ARBA00022842"/>
    </source>
</evidence>
<dbReference type="PANTHER" id="PTHR22748:SF6">
    <property type="entry name" value="DNA-(APURINIC OR APYRIMIDINIC SITE) ENDONUCLEASE"/>
    <property type="match status" value="1"/>
</dbReference>
<dbReference type="GO" id="GO:0003906">
    <property type="term" value="F:DNA-(apurinic or apyrimidinic site) endonuclease activity"/>
    <property type="evidence" value="ECO:0007669"/>
    <property type="project" value="TreeGrafter"/>
</dbReference>
<keyword evidence="4" id="KW-0378">Hydrolase</keyword>
<dbReference type="GO" id="GO:0005634">
    <property type="term" value="C:nucleus"/>
    <property type="evidence" value="ECO:0007669"/>
    <property type="project" value="TreeGrafter"/>
</dbReference>
<dbReference type="EMBL" id="KN837124">
    <property type="protein sequence ID" value="KIJ43326.1"/>
    <property type="molecule type" value="Genomic_DNA"/>
</dbReference>
<dbReference type="GO" id="GO:0006284">
    <property type="term" value="P:base-excision repair"/>
    <property type="evidence" value="ECO:0007669"/>
    <property type="project" value="TreeGrafter"/>
</dbReference>
<sequence length="360" mass="41582">MFPLGVGRWQPVLRRPLNAEQTENSDDTSSPEDELEDEAFLRAERAPLESQPQRTPFPGGPSNTNNNTHQKKKLKGSITIASQNMRGALQETHIDDRILNSIEQLFDRHLHIINSNDPERPASKGVAFIINKRLLRWQEMETTEIIPGGALLLKVPWRGGENDNITILGIYAPNPPTENAAFWEDLKKHWQRKRLTHPDIMLGDFNVVEDSADRHPPHEDAAQSVENLQTLKSFFHVQDGWRRTYPDQLEYTYMQGTSHSRIDRIYTREKTYKYSCNWQIHLTPMRNADHDIISMQLLNPTSPKQGRGRWAIPPFMLDNELFINKIANLGLEMQTRIEGIANPDIQREYKKLKDDILKLA</sequence>
<evidence type="ECO:0000256" key="6">
    <source>
        <dbReference type="SAM" id="MobiDB-lite"/>
    </source>
</evidence>
<comment type="cofactor">
    <cofactor evidence="1">
        <name>Mg(2+)</name>
        <dbReference type="ChEBI" id="CHEBI:18420"/>
    </cofactor>
</comment>
<keyword evidence="3" id="KW-0479">Metal-binding</keyword>
<dbReference type="Gene3D" id="3.60.10.10">
    <property type="entry name" value="Endonuclease/exonuclease/phosphatase"/>
    <property type="match status" value="1"/>
</dbReference>
<organism evidence="8 9">
    <name type="scientific">Sphaerobolus stellatus (strain SS14)</name>
    <dbReference type="NCBI Taxonomy" id="990650"/>
    <lineage>
        <taxon>Eukaryota</taxon>
        <taxon>Fungi</taxon>
        <taxon>Dikarya</taxon>
        <taxon>Basidiomycota</taxon>
        <taxon>Agaricomycotina</taxon>
        <taxon>Agaricomycetes</taxon>
        <taxon>Phallomycetidae</taxon>
        <taxon>Geastrales</taxon>
        <taxon>Sphaerobolaceae</taxon>
        <taxon>Sphaerobolus</taxon>
    </lineage>
</organism>
<dbReference type="SUPFAM" id="SSF56219">
    <property type="entry name" value="DNase I-like"/>
    <property type="match status" value="1"/>
</dbReference>
<gene>
    <name evidence="8" type="ORF">M422DRAFT_253526</name>
</gene>
<evidence type="ECO:0000256" key="1">
    <source>
        <dbReference type="ARBA" id="ARBA00001946"/>
    </source>
</evidence>
<evidence type="ECO:0000256" key="2">
    <source>
        <dbReference type="ARBA" id="ARBA00007092"/>
    </source>
</evidence>
<feature type="region of interest" description="Disordered" evidence="6">
    <location>
        <begin position="1"/>
        <end position="76"/>
    </location>
</feature>
<reference evidence="8 9" key="1">
    <citation type="submission" date="2014-06" db="EMBL/GenBank/DDBJ databases">
        <title>Evolutionary Origins and Diversification of the Mycorrhizal Mutualists.</title>
        <authorList>
            <consortium name="DOE Joint Genome Institute"/>
            <consortium name="Mycorrhizal Genomics Consortium"/>
            <person name="Kohler A."/>
            <person name="Kuo A."/>
            <person name="Nagy L.G."/>
            <person name="Floudas D."/>
            <person name="Copeland A."/>
            <person name="Barry K.W."/>
            <person name="Cichocki N."/>
            <person name="Veneault-Fourrey C."/>
            <person name="LaButti K."/>
            <person name="Lindquist E.A."/>
            <person name="Lipzen A."/>
            <person name="Lundell T."/>
            <person name="Morin E."/>
            <person name="Murat C."/>
            <person name="Riley R."/>
            <person name="Ohm R."/>
            <person name="Sun H."/>
            <person name="Tunlid A."/>
            <person name="Henrissat B."/>
            <person name="Grigoriev I.V."/>
            <person name="Hibbett D.S."/>
            <person name="Martin F."/>
        </authorList>
    </citation>
    <scope>NUCLEOTIDE SEQUENCE [LARGE SCALE GENOMIC DNA]</scope>
    <source>
        <strain evidence="8 9">SS14</strain>
    </source>
</reference>
<evidence type="ECO:0000313" key="9">
    <source>
        <dbReference type="Proteomes" id="UP000054279"/>
    </source>
</evidence>
<dbReference type="InterPro" id="IPR036691">
    <property type="entry name" value="Endo/exonu/phosph_ase_sf"/>
</dbReference>
<dbReference type="PANTHER" id="PTHR22748">
    <property type="entry name" value="AP ENDONUCLEASE"/>
    <property type="match status" value="1"/>
</dbReference>
<dbReference type="Pfam" id="PF03372">
    <property type="entry name" value="Exo_endo_phos"/>
    <property type="match status" value="1"/>
</dbReference>
<keyword evidence="9" id="KW-1185">Reference proteome</keyword>
<feature type="compositionally biased region" description="Acidic residues" evidence="6">
    <location>
        <begin position="23"/>
        <end position="38"/>
    </location>
</feature>